<proteinExistence type="predicted"/>
<dbReference type="EMBL" id="CAVNYO010000402">
    <property type="protein sequence ID" value="CAK5274373.1"/>
    <property type="molecule type" value="Genomic_DNA"/>
</dbReference>
<sequence>MSLYADYPFPWSFEAPPPPPSRSTTLPRVALAGSLDPTTGIFYRTPEHPRLRTAQACEKCRTRKAKCSGDHPSCARCLARGLTCEYAKEGRIRGLNKTRSRGSPSDSPVLSSLHHARRAVDRPPLKLEPLSSCLPLSLPRKHPAPTERRLTVSTSFEHGYGLDATYPPSHVRSAYMSSTSLPNPAPSFPCNSSPSMAYTASSPPYSAASHCTLDGYGAPSSDPSQWTTAEQSYSPLPYPQYSLTPASSYSDLRSSGSQNSIAAPHPQYPPQSLSYQTPHYAESECTPSPSSAASSLLYDESVNSTSASRRWGFDPPFA</sequence>
<dbReference type="PROSITE" id="PS50048">
    <property type="entry name" value="ZN2_CY6_FUNGAL_2"/>
    <property type="match status" value="1"/>
</dbReference>
<dbReference type="SUPFAM" id="SSF57701">
    <property type="entry name" value="Zn2/Cys6 DNA-binding domain"/>
    <property type="match status" value="1"/>
</dbReference>
<dbReference type="InterPro" id="IPR053181">
    <property type="entry name" value="EcdB-like_regulator"/>
</dbReference>
<name>A0AAD2K1V7_9AGAR</name>
<gene>
    <name evidence="3" type="ORF">MYCIT1_LOCUS21539</name>
    <name evidence="4" type="ORF">MYCIT1_LOCUS25016</name>
</gene>
<evidence type="ECO:0000313" key="4">
    <source>
        <dbReference type="EMBL" id="CAK5276605.1"/>
    </source>
</evidence>
<comment type="caution">
    <text evidence="3">The sequence shown here is derived from an EMBL/GenBank/DDBJ whole genome shotgun (WGS) entry which is preliminary data.</text>
</comment>
<organism evidence="3 5">
    <name type="scientific">Mycena citricolor</name>
    <dbReference type="NCBI Taxonomy" id="2018698"/>
    <lineage>
        <taxon>Eukaryota</taxon>
        <taxon>Fungi</taxon>
        <taxon>Dikarya</taxon>
        <taxon>Basidiomycota</taxon>
        <taxon>Agaricomycotina</taxon>
        <taxon>Agaricomycetes</taxon>
        <taxon>Agaricomycetidae</taxon>
        <taxon>Agaricales</taxon>
        <taxon>Marasmiineae</taxon>
        <taxon>Mycenaceae</taxon>
        <taxon>Mycena</taxon>
    </lineage>
</organism>
<dbReference type="Gene3D" id="4.10.240.10">
    <property type="entry name" value="Zn(2)-C6 fungal-type DNA-binding domain"/>
    <property type="match status" value="1"/>
</dbReference>
<evidence type="ECO:0000313" key="5">
    <source>
        <dbReference type="Proteomes" id="UP001295794"/>
    </source>
</evidence>
<feature type="compositionally biased region" description="Polar residues" evidence="1">
    <location>
        <begin position="247"/>
        <end position="261"/>
    </location>
</feature>
<dbReference type="InterPro" id="IPR001138">
    <property type="entry name" value="Zn2Cys6_DnaBD"/>
</dbReference>
<feature type="region of interest" description="Disordered" evidence="1">
    <location>
        <begin position="247"/>
        <end position="294"/>
    </location>
</feature>
<evidence type="ECO:0000259" key="2">
    <source>
        <dbReference type="PROSITE" id="PS50048"/>
    </source>
</evidence>
<protein>
    <recommendedName>
        <fullName evidence="2">Zn(2)-C6 fungal-type domain-containing protein</fullName>
    </recommendedName>
</protein>
<dbReference type="InterPro" id="IPR036864">
    <property type="entry name" value="Zn2-C6_fun-type_DNA-bd_sf"/>
</dbReference>
<dbReference type="PANTHER" id="PTHR47785">
    <property type="entry name" value="ZN(II)2CYS6 TRANSCRIPTION FACTOR (EUROFUNG)-RELATED-RELATED"/>
    <property type="match status" value="1"/>
</dbReference>
<evidence type="ECO:0000313" key="3">
    <source>
        <dbReference type="EMBL" id="CAK5274373.1"/>
    </source>
</evidence>
<feature type="domain" description="Zn(2)-C6 fungal-type" evidence="2">
    <location>
        <begin position="56"/>
        <end position="86"/>
    </location>
</feature>
<keyword evidence="5" id="KW-1185">Reference proteome</keyword>
<dbReference type="GO" id="GO:0008270">
    <property type="term" value="F:zinc ion binding"/>
    <property type="evidence" value="ECO:0007669"/>
    <property type="project" value="InterPro"/>
</dbReference>
<evidence type="ECO:0000256" key="1">
    <source>
        <dbReference type="SAM" id="MobiDB-lite"/>
    </source>
</evidence>
<reference evidence="3" key="1">
    <citation type="submission" date="2023-11" db="EMBL/GenBank/DDBJ databases">
        <authorList>
            <person name="De Vega J J."/>
            <person name="De Vega J J."/>
        </authorList>
    </citation>
    <scope>NUCLEOTIDE SEQUENCE</scope>
</reference>
<dbReference type="PROSITE" id="PS00463">
    <property type="entry name" value="ZN2_CY6_FUNGAL_1"/>
    <property type="match status" value="1"/>
</dbReference>
<feature type="region of interest" description="Disordered" evidence="1">
    <location>
        <begin position="95"/>
        <end position="121"/>
    </location>
</feature>
<dbReference type="AlphaFoldDB" id="A0AAD2K1V7"/>
<dbReference type="Pfam" id="PF00172">
    <property type="entry name" value="Zn_clus"/>
    <property type="match status" value="1"/>
</dbReference>
<dbReference type="GO" id="GO:0000981">
    <property type="term" value="F:DNA-binding transcription factor activity, RNA polymerase II-specific"/>
    <property type="evidence" value="ECO:0007669"/>
    <property type="project" value="InterPro"/>
</dbReference>
<dbReference type="PANTHER" id="PTHR47785:SF1">
    <property type="entry name" value="TRANSCRIPTION FACTOR, PUTATIVE (AFU_ORTHOLOGUE AFUA_5G14530)-RELATED"/>
    <property type="match status" value="1"/>
</dbReference>
<accession>A0AAD2K1V7</accession>
<feature type="compositionally biased region" description="Polar residues" evidence="1">
    <location>
        <begin position="101"/>
        <end position="110"/>
    </location>
</feature>
<dbReference type="Proteomes" id="UP001295794">
    <property type="component" value="Unassembled WGS sequence"/>
</dbReference>
<dbReference type="CDD" id="cd00067">
    <property type="entry name" value="GAL4"/>
    <property type="match status" value="1"/>
</dbReference>
<dbReference type="SMART" id="SM00066">
    <property type="entry name" value="GAL4"/>
    <property type="match status" value="1"/>
</dbReference>
<dbReference type="PRINTS" id="PR00755">
    <property type="entry name" value="AFLATOXINBRP"/>
</dbReference>
<dbReference type="EMBL" id="CAVNYO010000411">
    <property type="protein sequence ID" value="CAK5276605.1"/>
    <property type="molecule type" value="Genomic_DNA"/>
</dbReference>